<dbReference type="Proteomes" id="UP000290637">
    <property type="component" value="Chromosome"/>
</dbReference>
<dbReference type="AlphaFoldDB" id="A0A4P6L198"/>
<keyword evidence="1" id="KW-0732">Signal</keyword>
<evidence type="ECO:0000313" key="2">
    <source>
        <dbReference type="EMBL" id="QBE65097.1"/>
    </source>
</evidence>
<organism evidence="2 3">
    <name type="scientific">Pseudoduganella lutea</name>
    <dbReference type="NCBI Taxonomy" id="321985"/>
    <lineage>
        <taxon>Bacteria</taxon>
        <taxon>Pseudomonadati</taxon>
        <taxon>Pseudomonadota</taxon>
        <taxon>Betaproteobacteria</taxon>
        <taxon>Burkholderiales</taxon>
        <taxon>Oxalobacteraceae</taxon>
        <taxon>Telluria group</taxon>
        <taxon>Pseudoduganella</taxon>
    </lineage>
</organism>
<evidence type="ECO:0000256" key="1">
    <source>
        <dbReference type="SAM" id="SignalP"/>
    </source>
</evidence>
<evidence type="ECO:0000313" key="3">
    <source>
        <dbReference type="Proteomes" id="UP000290637"/>
    </source>
</evidence>
<dbReference type="NCBIfam" id="NF047650">
    <property type="entry name" value="lipo_NMCC_0638"/>
    <property type="match status" value="1"/>
</dbReference>
<evidence type="ECO:0008006" key="4">
    <source>
        <dbReference type="Google" id="ProtNLM"/>
    </source>
</evidence>
<dbReference type="KEGG" id="plue:EWM63_20605"/>
<dbReference type="RefSeq" id="WP_130188209.1">
    <property type="nucleotide sequence ID" value="NZ_CP035913.1"/>
</dbReference>
<feature type="signal peptide" evidence="1">
    <location>
        <begin position="1"/>
        <end position="23"/>
    </location>
</feature>
<accession>A0A4P6L198</accession>
<keyword evidence="3" id="KW-1185">Reference proteome</keyword>
<sequence length="165" mass="17577">MKHRSTAAMAVLLGVLGTAAAEAPDVPSKAFVDLCMSTFGNPDAVRTAALGRGFKAAPEFKERLMRKGGEGDVYAARDLALVVERGRRMCTVFAKSDNPEATGAHLKSWLPPASTPFTVATENVSGTGNQSTVMYRISKEGKPFAAWTFSTYKGQGTFNVAITLQ</sequence>
<gene>
    <name evidence="2" type="ORF">EWM63_20605</name>
</gene>
<protein>
    <recommendedName>
        <fullName evidence="4">DUF4019 domain-containing protein</fullName>
    </recommendedName>
</protein>
<reference evidence="2 3" key="1">
    <citation type="submission" date="2019-02" db="EMBL/GenBank/DDBJ databases">
        <title>Draft Genome Sequences of Six Type Strains of the Genus Massilia.</title>
        <authorList>
            <person name="Miess H."/>
            <person name="Frediansyhah A."/>
            <person name="Gross H."/>
        </authorList>
    </citation>
    <scope>NUCLEOTIDE SEQUENCE [LARGE SCALE GENOMIC DNA]</scope>
    <source>
        <strain evidence="2 3">DSM 17473</strain>
    </source>
</reference>
<dbReference type="OrthoDB" id="8757758at2"/>
<name>A0A4P6L198_9BURK</name>
<feature type="chain" id="PRO_5020468851" description="DUF4019 domain-containing protein" evidence="1">
    <location>
        <begin position="24"/>
        <end position="165"/>
    </location>
</feature>
<proteinExistence type="predicted"/>
<dbReference type="EMBL" id="CP035913">
    <property type="protein sequence ID" value="QBE65097.1"/>
    <property type="molecule type" value="Genomic_DNA"/>
</dbReference>